<dbReference type="EMBL" id="JADCKA010000008">
    <property type="protein sequence ID" value="MBE5035694.1"/>
    <property type="molecule type" value="Genomic_DNA"/>
</dbReference>
<dbReference type="RefSeq" id="WP_226385343.1">
    <property type="nucleotide sequence ID" value="NZ_JADCKA010000008.1"/>
</dbReference>
<accession>A0ABR9QXU1</accession>
<dbReference type="Proteomes" id="UP001516588">
    <property type="component" value="Unassembled WGS sequence"/>
</dbReference>
<protein>
    <submittedName>
        <fullName evidence="1">Uncharacterized protein</fullName>
    </submittedName>
</protein>
<reference evidence="1 2" key="1">
    <citation type="submission" date="2020-10" db="EMBL/GenBank/DDBJ databases">
        <title>ChiBAC.</title>
        <authorList>
            <person name="Zenner C."/>
            <person name="Hitch T.C.A."/>
            <person name="Clavel T."/>
        </authorList>
    </citation>
    <scope>NUCLEOTIDE SEQUENCE [LARGE SCALE GENOMIC DNA]</scope>
    <source>
        <strain evidence="1 2">DSM 108706</strain>
    </source>
</reference>
<gene>
    <name evidence="1" type="ORF">INF20_05295</name>
</gene>
<proteinExistence type="predicted"/>
<name>A0ABR9QXU1_9FIRM</name>
<comment type="caution">
    <text evidence="1">The sequence shown here is derived from an EMBL/GenBank/DDBJ whole genome shotgun (WGS) entry which is preliminary data.</text>
</comment>
<sequence length="93" mass="11005">MKIKIKDGTYLNSDAQCYWISKERENKKTGKTEERRFTGYFGRIDQLLDDYFEQHIRDSKSSSLTALRKDVAAIKKEIREIAEEIKRCLTPEE</sequence>
<keyword evidence="2" id="KW-1185">Reference proteome</keyword>
<evidence type="ECO:0000313" key="1">
    <source>
        <dbReference type="EMBL" id="MBE5035694.1"/>
    </source>
</evidence>
<organism evidence="1 2">
    <name type="scientific">Gallibacter intestinalis</name>
    <dbReference type="NCBI Taxonomy" id="2779356"/>
    <lineage>
        <taxon>Bacteria</taxon>
        <taxon>Bacillati</taxon>
        <taxon>Bacillota</taxon>
        <taxon>Clostridia</taxon>
        <taxon>Eubacteriales</taxon>
        <taxon>Eubacteriaceae</taxon>
        <taxon>Gallibacter</taxon>
    </lineage>
</organism>
<evidence type="ECO:0000313" key="2">
    <source>
        <dbReference type="Proteomes" id="UP001516588"/>
    </source>
</evidence>